<dbReference type="GO" id="GO:0008233">
    <property type="term" value="F:peptidase activity"/>
    <property type="evidence" value="ECO:0007669"/>
    <property type="project" value="UniProtKB-KW"/>
</dbReference>
<dbReference type="PANTHER" id="PTHR42987">
    <property type="entry name" value="PEPTIDASE S49"/>
    <property type="match status" value="1"/>
</dbReference>
<protein>
    <submittedName>
        <fullName evidence="1">Protease 4</fullName>
        <ecNumber evidence="1">3.4.21.-</ecNumber>
    </submittedName>
</protein>
<dbReference type="RefSeq" id="WP_002687450.1">
    <property type="nucleotide sequence ID" value="NZ_UFTJ01000001.1"/>
</dbReference>
<dbReference type="AlphaFoldDB" id="A0A376BYD0"/>
<dbReference type="GO" id="GO:0006508">
    <property type="term" value="P:proteolysis"/>
    <property type="evidence" value="ECO:0007669"/>
    <property type="project" value="UniProtKB-KW"/>
</dbReference>
<sequence>MNGLFSEILRGSWLIDMPNVSLYKALAISLLSGNTQEKQLKPFAYEVLSQEEYSSSGDIQKVNQVAVISMINEMTKYGGACTYGAVDFVSKIREANSNDDIKGIIIFLDGPGGNADSIPLFQSLKSEMKKPVVALVDRACSLHYWIACILADHIMLGNDFQAECGSIGAMIMFSKPKEEIIIIRPPESKDKNQGIVNALEGDYKILEDKLSILSQRFIKEVTEARPNIKDEALHGKTFLGKEAIDMGLADSIGDINKAYELVLIKSELSKL</sequence>
<evidence type="ECO:0000313" key="1">
    <source>
        <dbReference type="EMBL" id="SSZ46484.1"/>
    </source>
</evidence>
<organism evidence="1 2">
    <name type="scientific">Bergeyella zoohelcum</name>
    <dbReference type="NCBI Taxonomy" id="1015"/>
    <lineage>
        <taxon>Bacteria</taxon>
        <taxon>Pseudomonadati</taxon>
        <taxon>Bacteroidota</taxon>
        <taxon>Flavobacteriia</taxon>
        <taxon>Flavobacteriales</taxon>
        <taxon>Weeksellaceae</taxon>
        <taxon>Bergeyella</taxon>
    </lineage>
</organism>
<name>A0A376BYD0_9FLAO</name>
<dbReference type="Proteomes" id="UP000255515">
    <property type="component" value="Unassembled WGS sequence"/>
</dbReference>
<keyword evidence="1" id="KW-0645">Protease</keyword>
<dbReference type="EC" id="3.4.21.-" evidence="1"/>
<proteinExistence type="predicted"/>
<dbReference type="PANTHER" id="PTHR42987:SF4">
    <property type="entry name" value="PROTEASE SOHB-RELATED"/>
    <property type="match status" value="1"/>
</dbReference>
<keyword evidence="1" id="KW-0378">Hydrolase</keyword>
<dbReference type="Gene3D" id="3.90.226.10">
    <property type="entry name" value="2-enoyl-CoA Hydratase, Chain A, domain 1"/>
    <property type="match status" value="1"/>
</dbReference>
<accession>A0A376BYD0</accession>
<dbReference type="EMBL" id="UFTJ01000001">
    <property type="protein sequence ID" value="SSZ46484.1"/>
    <property type="molecule type" value="Genomic_DNA"/>
</dbReference>
<reference evidence="1 2" key="1">
    <citation type="submission" date="2018-06" db="EMBL/GenBank/DDBJ databases">
        <authorList>
            <consortium name="Pathogen Informatics"/>
            <person name="Doyle S."/>
        </authorList>
    </citation>
    <scope>NUCLEOTIDE SEQUENCE [LARGE SCALE GENOMIC DNA]</scope>
    <source>
        <strain evidence="1 2">NCTC11661</strain>
    </source>
</reference>
<dbReference type="SUPFAM" id="SSF52096">
    <property type="entry name" value="ClpP/crotonase"/>
    <property type="match status" value="1"/>
</dbReference>
<gene>
    <name evidence="1" type="primary">sppA_2</name>
    <name evidence="1" type="ORF">NCTC11661_00127</name>
</gene>
<dbReference type="InterPro" id="IPR029045">
    <property type="entry name" value="ClpP/crotonase-like_dom_sf"/>
</dbReference>
<evidence type="ECO:0000313" key="2">
    <source>
        <dbReference type="Proteomes" id="UP000255515"/>
    </source>
</evidence>